<reference evidence="2 3" key="1">
    <citation type="journal article" date="2013" name="Genome Announc.">
        <title>Genome Sequence of the Extreme Obligate Alkaliphile Bacillus marmarensis Strain DSM 21297.</title>
        <authorList>
            <person name="Wernick D.G."/>
            <person name="Choi K.Y."/>
            <person name="Tat C.A."/>
            <person name="Lafontaine Rivera J.G."/>
            <person name="Liao J.C."/>
        </authorList>
    </citation>
    <scope>NUCLEOTIDE SEQUENCE [LARGE SCALE GENOMIC DNA]</scope>
    <source>
        <strain evidence="2 3">DSM 21297</strain>
    </source>
</reference>
<feature type="transmembrane region" description="Helical" evidence="1">
    <location>
        <begin position="6"/>
        <end position="28"/>
    </location>
</feature>
<keyword evidence="1" id="KW-1133">Transmembrane helix</keyword>
<sequence>MTQLVDILMALLIPILLIILIVLIVKWIGSIKHQKSDSELEDIKKQLDRIEKKVDKSG</sequence>
<comment type="caution">
    <text evidence="2">The sequence shown here is derived from an EMBL/GenBank/DDBJ whole genome shotgun (WGS) entry which is preliminary data.</text>
</comment>
<evidence type="ECO:0000313" key="3">
    <source>
        <dbReference type="Proteomes" id="UP000017170"/>
    </source>
</evidence>
<proteinExistence type="predicted"/>
<dbReference type="PATRIC" id="fig|1188261.3.peg.1113"/>
<keyword evidence="1" id="KW-0472">Membrane</keyword>
<dbReference type="AlphaFoldDB" id="U6SQM7"/>
<protein>
    <submittedName>
        <fullName evidence="2">Uncharacterized protein</fullName>
    </submittedName>
</protein>
<dbReference type="Proteomes" id="UP000017170">
    <property type="component" value="Unassembled WGS sequence"/>
</dbReference>
<name>U6SQM7_9BACI</name>
<dbReference type="EMBL" id="ATAE01000009">
    <property type="protein sequence ID" value="ERN54019.1"/>
    <property type="molecule type" value="Genomic_DNA"/>
</dbReference>
<evidence type="ECO:0000256" key="1">
    <source>
        <dbReference type="SAM" id="Phobius"/>
    </source>
</evidence>
<dbReference type="RefSeq" id="WP_022627435.1">
    <property type="nucleotide sequence ID" value="NZ_ATAE01000009.1"/>
</dbReference>
<gene>
    <name evidence="2" type="ORF">A33I_08590</name>
</gene>
<accession>U6SQM7</accession>
<keyword evidence="3" id="KW-1185">Reference proteome</keyword>
<keyword evidence="1" id="KW-0812">Transmembrane</keyword>
<evidence type="ECO:0000313" key="2">
    <source>
        <dbReference type="EMBL" id="ERN54019.1"/>
    </source>
</evidence>
<organism evidence="2 3">
    <name type="scientific">Alkalihalophilus marmarensis DSM 21297</name>
    <dbReference type="NCBI Taxonomy" id="1188261"/>
    <lineage>
        <taxon>Bacteria</taxon>
        <taxon>Bacillati</taxon>
        <taxon>Bacillota</taxon>
        <taxon>Bacilli</taxon>
        <taxon>Bacillales</taxon>
        <taxon>Bacillaceae</taxon>
        <taxon>Alkalihalophilus</taxon>
    </lineage>
</organism>